<feature type="domain" description="XdhC- CoxI" evidence="1">
    <location>
        <begin position="15"/>
        <end position="79"/>
    </location>
</feature>
<dbReference type="Gene3D" id="3.40.50.720">
    <property type="entry name" value="NAD(P)-binding Rossmann-like Domain"/>
    <property type="match status" value="1"/>
</dbReference>
<dbReference type="InterPro" id="IPR003777">
    <property type="entry name" value="XdhC_CoxI"/>
</dbReference>
<evidence type="ECO:0000313" key="3">
    <source>
        <dbReference type="EMBL" id="ALS23973.1"/>
    </source>
</evidence>
<dbReference type="Proteomes" id="UP000061660">
    <property type="component" value="Chromosome"/>
</dbReference>
<dbReference type="STRING" id="162209.IJ22_36350"/>
<dbReference type="Pfam" id="PF02625">
    <property type="entry name" value="XdhC_CoxI"/>
    <property type="match status" value="1"/>
</dbReference>
<dbReference type="Pfam" id="PF13478">
    <property type="entry name" value="XdhC_C"/>
    <property type="match status" value="1"/>
</dbReference>
<dbReference type="PANTHER" id="PTHR30388">
    <property type="entry name" value="ALDEHYDE OXIDOREDUCTASE MOLYBDENUM COFACTOR ASSEMBLY PROTEIN"/>
    <property type="match status" value="1"/>
</dbReference>
<evidence type="ECO:0000313" key="4">
    <source>
        <dbReference type="Proteomes" id="UP000061660"/>
    </source>
</evidence>
<dbReference type="InterPro" id="IPR052698">
    <property type="entry name" value="MoCofactor_Util/Proc"/>
</dbReference>
<sequence length="347" mass="39146">MNDSYRILKKMKEKKQQRFAMATIIAVDGSTYRHPGAKMLIGEDDSQYGTISAGCLEEDLAYHAREIINHRQPKTVIYDLRSEDDLSWGQGAGCNGSIRVYVEPNEWEYIPPDHHQPIWPEVESVLNNGSKVASAKRVSDDDAQRVHLFYTDNGAVLGDAETGLKEKIIPELKRFLISGRKIELIRLADVEGEFLLELYEPREQLYIFGAGPDVEPIARLASHLDFFVTIIDPKTSRCNAEIFPTADQLIPEHPETYLQKNNIPQTSYVLIMTHSFQRDQTILRDLIASPPQYLGVLGPRLRTTRLMAPDALPDWVHSPIGLSIGAEGPEEISVSIMAELLKIKNKK</sequence>
<dbReference type="PANTHER" id="PTHR30388:SF6">
    <property type="entry name" value="XANTHINE DEHYDROGENASE SUBUNIT A-RELATED"/>
    <property type="match status" value="1"/>
</dbReference>
<dbReference type="KEGG" id="pnp:IJ22_36350"/>
<dbReference type="RefSeq" id="WP_062409766.1">
    <property type="nucleotide sequence ID" value="NZ_CP013652.1"/>
</dbReference>
<proteinExistence type="predicted"/>
<protein>
    <submittedName>
        <fullName evidence="3">Putative subunit A of xanthine dehydrogenase</fullName>
    </submittedName>
</protein>
<dbReference type="AlphaFoldDB" id="A0A0U2W8X3"/>
<keyword evidence="4" id="KW-1185">Reference proteome</keyword>
<name>A0A0U2W8X3_9BACL</name>
<dbReference type="InterPro" id="IPR027051">
    <property type="entry name" value="XdhC_Rossmann_dom"/>
</dbReference>
<gene>
    <name evidence="3" type="ORF">IJ22_36350</name>
</gene>
<evidence type="ECO:0000259" key="2">
    <source>
        <dbReference type="Pfam" id="PF13478"/>
    </source>
</evidence>
<reference evidence="4" key="1">
    <citation type="submission" date="2015-12" db="EMBL/GenBank/DDBJ databases">
        <title>Complete genome sequences of two moderately thermophilic Paenibacillus species.</title>
        <authorList>
            <person name="Butler R.III."/>
            <person name="Wang J."/>
            <person name="Stark B.C."/>
            <person name="Pombert J.-F."/>
        </authorList>
    </citation>
    <scope>NUCLEOTIDE SEQUENCE [LARGE SCALE GENOMIC DNA]</scope>
    <source>
        <strain evidence="4">32O-Y</strain>
    </source>
</reference>
<organism evidence="3 4">
    <name type="scientific">Paenibacillus naphthalenovorans</name>
    <dbReference type="NCBI Taxonomy" id="162209"/>
    <lineage>
        <taxon>Bacteria</taxon>
        <taxon>Bacillati</taxon>
        <taxon>Bacillota</taxon>
        <taxon>Bacilli</taxon>
        <taxon>Bacillales</taxon>
        <taxon>Paenibacillaceae</taxon>
        <taxon>Paenibacillus</taxon>
    </lineage>
</organism>
<feature type="domain" description="XdhC Rossmann" evidence="2">
    <location>
        <begin position="205"/>
        <end position="340"/>
    </location>
</feature>
<evidence type="ECO:0000259" key="1">
    <source>
        <dbReference type="Pfam" id="PF02625"/>
    </source>
</evidence>
<reference evidence="3 4" key="2">
    <citation type="journal article" date="2016" name="Genome Announc.">
        <title>Complete Genome Sequences of Two Interactive Moderate Thermophiles, Paenibacillus napthalenovorans 32O-Y and Paenibacillus sp. 32O-W.</title>
        <authorList>
            <person name="Butler R.R.III."/>
            <person name="Wang J."/>
            <person name="Stark B.C."/>
            <person name="Pombert J.F."/>
        </authorList>
    </citation>
    <scope>NUCLEOTIDE SEQUENCE [LARGE SCALE GENOMIC DNA]</scope>
    <source>
        <strain evidence="3 4">32O-Y</strain>
    </source>
</reference>
<dbReference type="PATRIC" id="fig|162209.4.peg.3871"/>
<dbReference type="EMBL" id="CP013652">
    <property type="protein sequence ID" value="ALS23973.1"/>
    <property type="molecule type" value="Genomic_DNA"/>
</dbReference>
<accession>A0A0U2W8X3</accession>
<dbReference type="OrthoDB" id="9773039at2"/>